<dbReference type="GO" id="GO:0016020">
    <property type="term" value="C:membrane"/>
    <property type="evidence" value="ECO:0007669"/>
    <property type="project" value="InterPro"/>
</dbReference>
<comment type="similarity">
    <text evidence="1">Belongs to the HAK/KUP transporter (TC 2.A.72) family.</text>
</comment>
<feature type="transmembrane region" description="Helical" evidence="2">
    <location>
        <begin position="170"/>
        <end position="190"/>
    </location>
</feature>
<evidence type="ECO:0000313" key="4">
    <source>
        <dbReference type="EMBL" id="HBA08778.1"/>
    </source>
</evidence>
<accession>A0A351R9Q7</accession>
<proteinExistence type="inferred from homology"/>
<feature type="transmembrane region" description="Helical" evidence="2">
    <location>
        <begin position="45"/>
        <end position="69"/>
    </location>
</feature>
<keyword evidence="2" id="KW-0812">Transmembrane</keyword>
<feature type="transmembrane region" description="Helical" evidence="2">
    <location>
        <begin position="210"/>
        <end position="233"/>
    </location>
</feature>
<reference evidence="4 5" key="1">
    <citation type="journal article" date="2018" name="Nat. Biotechnol.">
        <title>A standardized bacterial taxonomy based on genome phylogeny substantially revises the tree of life.</title>
        <authorList>
            <person name="Parks D.H."/>
            <person name="Chuvochina M."/>
            <person name="Waite D.W."/>
            <person name="Rinke C."/>
            <person name="Skarshewski A."/>
            <person name="Chaumeil P.A."/>
            <person name="Hugenholtz P."/>
        </authorList>
    </citation>
    <scope>NUCLEOTIDE SEQUENCE [LARGE SCALE GENOMIC DNA]</scope>
    <source>
        <strain evidence="4">UBA9958</strain>
    </source>
</reference>
<dbReference type="AlphaFoldDB" id="A0A351R9Q7"/>
<dbReference type="STRING" id="1132855.GCA_000384255_01373"/>
<evidence type="ECO:0000259" key="3">
    <source>
        <dbReference type="Pfam" id="PF02705"/>
    </source>
</evidence>
<dbReference type="PANTHER" id="PTHR30540">
    <property type="entry name" value="OSMOTIC STRESS POTASSIUM TRANSPORTER"/>
    <property type="match status" value="1"/>
</dbReference>
<evidence type="ECO:0000256" key="2">
    <source>
        <dbReference type="SAM" id="Phobius"/>
    </source>
</evidence>
<feature type="transmembrane region" description="Helical" evidence="2">
    <location>
        <begin position="101"/>
        <end position="120"/>
    </location>
</feature>
<dbReference type="InterPro" id="IPR053951">
    <property type="entry name" value="K_trans_N"/>
</dbReference>
<dbReference type="GO" id="GO:0015079">
    <property type="term" value="F:potassium ion transmembrane transporter activity"/>
    <property type="evidence" value="ECO:0007669"/>
    <property type="project" value="InterPro"/>
</dbReference>
<sequence>MTTQSKSIGALTLGAIGVVYGDIGTSPLYTIKEIFGESTGIALTHSNIVGAISAVFWALMFIVTLKYIVLVLRADNRGEGGVMALLALAASSVKNKLGKKTFMLGLGVMGAALFYGDSILTPAISVLSAVEGLEIVAPGLSHYVLPISITILIALFLFQKHGTEMVGKFFGPIVILWFVVLGSIGVSNIIDNPQILHAINPIHAYEFLTSRGAGIFLAVGTVVLAVTGAEALYADMG</sequence>
<evidence type="ECO:0000256" key="1">
    <source>
        <dbReference type="ARBA" id="ARBA00007019"/>
    </source>
</evidence>
<evidence type="ECO:0000313" key="5">
    <source>
        <dbReference type="Proteomes" id="UP000264313"/>
    </source>
</evidence>
<organism evidence="4 5">
    <name type="scientific">Methylotenera mobilis</name>
    <dbReference type="NCBI Taxonomy" id="359408"/>
    <lineage>
        <taxon>Bacteria</taxon>
        <taxon>Pseudomonadati</taxon>
        <taxon>Pseudomonadota</taxon>
        <taxon>Betaproteobacteria</taxon>
        <taxon>Nitrosomonadales</taxon>
        <taxon>Methylophilaceae</taxon>
        <taxon>Methylotenera</taxon>
    </lineage>
</organism>
<keyword evidence="2" id="KW-0472">Membrane</keyword>
<comment type="caution">
    <text evidence="4">The sequence shown here is derived from an EMBL/GenBank/DDBJ whole genome shotgun (WGS) entry which is preliminary data.</text>
</comment>
<dbReference type="EMBL" id="DNAA01000091">
    <property type="protein sequence ID" value="HBA08778.1"/>
    <property type="molecule type" value="Genomic_DNA"/>
</dbReference>
<dbReference type="Pfam" id="PF02705">
    <property type="entry name" value="K_trans"/>
    <property type="match status" value="1"/>
</dbReference>
<dbReference type="Proteomes" id="UP000264313">
    <property type="component" value="Unassembled WGS sequence"/>
</dbReference>
<keyword evidence="2" id="KW-1133">Transmembrane helix</keyword>
<protein>
    <submittedName>
        <fullName evidence="4">Potassium transporter Kup</fullName>
    </submittedName>
</protein>
<feature type="non-terminal residue" evidence="4">
    <location>
        <position position="237"/>
    </location>
</feature>
<gene>
    <name evidence="4" type="primary">trkD</name>
    <name evidence="4" type="ORF">DCW48_03810</name>
</gene>
<name>A0A351R9Q7_9PROT</name>
<feature type="transmembrane region" description="Helical" evidence="2">
    <location>
        <begin position="140"/>
        <end position="158"/>
    </location>
</feature>
<feature type="domain" description="K+ potassium transporter integral membrane" evidence="3">
    <location>
        <begin position="11"/>
        <end position="237"/>
    </location>
</feature>
<dbReference type="PANTHER" id="PTHR30540:SF79">
    <property type="entry name" value="LOW AFFINITY POTASSIUM TRANSPORT SYSTEM PROTEIN KUP"/>
    <property type="match status" value="1"/>
</dbReference>
<dbReference type="InterPro" id="IPR003855">
    <property type="entry name" value="K+_transporter"/>
</dbReference>